<evidence type="ECO:0000313" key="2">
    <source>
        <dbReference type="EMBL" id="GMT15351.1"/>
    </source>
</evidence>
<organism evidence="2 4">
    <name type="scientific">Pristionchus fissidentatus</name>
    <dbReference type="NCBI Taxonomy" id="1538716"/>
    <lineage>
        <taxon>Eukaryota</taxon>
        <taxon>Metazoa</taxon>
        <taxon>Ecdysozoa</taxon>
        <taxon>Nematoda</taxon>
        <taxon>Chromadorea</taxon>
        <taxon>Rhabditida</taxon>
        <taxon>Rhabditina</taxon>
        <taxon>Diplogasteromorpha</taxon>
        <taxon>Diplogasteroidea</taxon>
        <taxon>Neodiplogasteridae</taxon>
        <taxon>Pristionchus</taxon>
    </lineage>
</organism>
<keyword evidence="4" id="KW-1185">Reference proteome</keyword>
<dbReference type="EMBL" id="BTSY01000002">
    <property type="protein sequence ID" value="GMT15352.1"/>
    <property type="molecule type" value="Genomic_DNA"/>
</dbReference>
<reference evidence="2" key="1">
    <citation type="submission" date="2023-10" db="EMBL/GenBank/DDBJ databases">
        <title>Genome assembly of Pristionchus species.</title>
        <authorList>
            <person name="Yoshida K."/>
            <person name="Sommer R.J."/>
        </authorList>
    </citation>
    <scope>NUCLEOTIDE SEQUENCE</scope>
    <source>
        <strain evidence="2">RS5133</strain>
    </source>
</reference>
<feature type="non-terminal residue" evidence="2">
    <location>
        <position position="106"/>
    </location>
</feature>
<accession>A0AAV5V9D4</accession>
<dbReference type="AlphaFoldDB" id="A0AAV5V9D4"/>
<evidence type="ECO:0000256" key="1">
    <source>
        <dbReference type="SAM" id="Coils"/>
    </source>
</evidence>
<keyword evidence="1" id="KW-0175">Coiled coil</keyword>
<feature type="coiled-coil region" evidence="1">
    <location>
        <begin position="7"/>
        <end position="79"/>
    </location>
</feature>
<proteinExistence type="predicted"/>
<evidence type="ECO:0000313" key="4">
    <source>
        <dbReference type="Proteomes" id="UP001432322"/>
    </source>
</evidence>
<feature type="non-terminal residue" evidence="2">
    <location>
        <position position="1"/>
    </location>
</feature>
<evidence type="ECO:0000313" key="3">
    <source>
        <dbReference type="EMBL" id="GMT15352.1"/>
    </source>
</evidence>
<protein>
    <submittedName>
        <fullName evidence="2">Uncharacterized protein</fullName>
    </submittedName>
</protein>
<sequence>ANETANRQVLEEELGGLQREMIELRREKKEMEEEMNSNEIQASKIARKTATRRVLEEEMAELQRDMDQLKETMEGWRERKQLQAADAAMHGLIGGVLEMENEERRT</sequence>
<dbReference type="Proteomes" id="UP001432322">
    <property type="component" value="Unassembled WGS sequence"/>
</dbReference>
<comment type="caution">
    <text evidence="2">The sequence shown here is derived from an EMBL/GenBank/DDBJ whole genome shotgun (WGS) entry which is preliminary data.</text>
</comment>
<dbReference type="EMBL" id="BTSY01000002">
    <property type="protein sequence ID" value="GMT15351.1"/>
    <property type="molecule type" value="Genomic_DNA"/>
</dbReference>
<name>A0AAV5V9D4_9BILA</name>
<gene>
    <name evidence="2" type="ORF">PFISCL1PPCAC_6648</name>
    <name evidence="3" type="ORF">PFISCL1PPCAC_6649</name>
</gene>